<keyword evidence="1" id="KW-0677">Repeat</keyword>
<feature type="repeat" description="RCC1" evidence="2">
    <location>
        <begin position="157"/>
        <end position="212"/>
    </location>
</feature>
<dbReference type="PANTHER" id="PTHR22872:SF2">
    <property type="entry name" value="INHIBITOR OF BRUTON TYROSINE KINASE"/>
    <property type="match status" value="1"/>
</dbReference>
<feature type="repeat" description="RCC1" evidence="2">
    <location>
        <begin position="212"/>
        <end position="261"/>
    </location>
</feature>
<name>A0A8R1TUX3_ONCVO</name>
<evidence type="ECO:0000256" key="3">
    <source>
        <dbReference type="SAM" id="MobiDB-lite"/>
    </source>
</evidence>
<protein>
    <submittedName>
        <fullName evidence="4">ANK_REP_REGION domain-containing protein</fullName>
    </submittedName>
</protein>
<evidence type="ECO:0000313" key="4">
    <source>
        <dbReference type="EnsemblMetazoa" id="OVOC4879.1"/>
    </source>
</evidence>
<reference evidence="4" key="2">
    <citation type="submission" date="2022-06" db="UniProtKB">
        <authorList>
            <consortium name="EnsemblMetazoa"/>
        </authorList>
    </citation>
    <scope>IDENTIFICATION</scope>
</reference>
<dbReference type="EnsemblMetazoa" id="OVOC4879.1">
    <property type="protein sequence ID" value="OVOC4879.1"/>
    <property type="gene ID" value="WBGene00241688"/>
</dbReference>
<dbReference type="Pfam" id="PF00415">
    <property type="entry name" value="RCC1"/>
    <property type="match status" value="3"/>
</dbReference>
<sequence>MDTLWKTIAKKYPKLHTDDKFMSGCLYGLIQADLSKFGYVSDELALQIRTIAMVCVQAICKADKAHWPFSSLHLAAYYNSVELLEILLEVFDYKEAMTLEGLTPAQFAAMKGHLRALAVLYRNVDISIYCGIGGFNAYEFLKSFAKREENEKLHCLSRIYVCGDNDTLSLGVMYGKRTTYPVPVQFFDQPSFGKEATQVSFGKYHTIYLIDGQAFSCGLGRYGKLGHGDEKDQFKIRGIKFWEPIVCVCAGLTHSIICTRKKIVVFGLNDKGQLGLGTKRLVLTPTVARFLKEDTSYIIDCSTADSHSVIIMSNFDFYVTGISNGFLWQKYSGNTFRHIKNNYAYRTSSISVTDSYMVRINSKGDSSQITVKADDKNYYITSSVNIKECIGGAVFSGFKYFYENRCHAETSGLFLFDSEIPGLLRSLYFHNTLMERSIFGVKNADVTRDGQIIIVDDMGDVYEGNLAHYTLFSDPYFDNASDGMCSSWIVDYMVKVNRLCGVLPAKSAFLTPDGRNKVLNLLEVDPRSVIHCAESVSKVEFSNCNMATVICMDENGEELGRYEIALEVLKHESDVCLSYFERWAKDQKNEIRITAKPEILEIFLSFCCEHCLRPDLSIQKLMELLIFANKLLCNIEISNLRDLFGLARHLSSVELYKSLSELCAAIFPTLLENGFINELSLDEIAYIEDAFHSYALENIIRTVDQFELSIQNLMVPKKTVRNIIMDILAVVKEPMDMKKLIDFCNSIKNDSHPKKRSKHLRSSVDDVERIRNSGSEKKFSTGEKDDVRNCGPQMELSTNEKGDNCCVQMPNILNKAAFKLVDMEKEYPSLSDVQIAAATSEVCGKDTPKMHPFISLSDILAEGEEINKVKQEKKKDVYISPRSTLENLRGSRRRTSNSWHMNESMTCENSFAQIMEDEQARQLETMRQTCSRLSDINVEEQAMAELIAHYEGEATMQGVSITVSTERKTEEVNDPLWAARS</sequence>
<dbReference type="AlphaFoldDB" id="A0A8R1TUX3"/>
<dbReference type="InterPro" id="IPR051625">
    <property type="entry name" value="Signaling_Regulatory_Domain"/>
</dbReference>
<dbReference type="InterPro" id="IPR036770">
    <property type="entry name" value="Ankyrin_rpt-contain_sf"/>
</dbReference>
<evidence type="ECO:0000313" key="5">
    <source>
        <dbReference type="Proteomes" id="UP000024404"/>
    </source>
</evidence>
<evidence type="ECO:0000256" key="2">
    <source>
        <dbReference type="PROSITE-ProRule" id="PRU00235"/>
    </source>
</evidence>
<reference evidence="5" key="1">
    <citation type="submission" date="2013-10" db="EMBL/GenBank/DDBJ databases">
        <title>Genome sequencing of Onchocerca volvulus.</title>
        <authorList>
            <person name="Cotton J."/>
            <person name="Tsai J."/>
            <person name="Stanley E."/>
            <person name="Tracey A."/>
            <person name="Holroyd N."/>
            <person name="Lustigman S."/>
            <person name="Berriman M."/>
        </authorList>
    </citation>
    <scope>NUCLEOTIDE SEQUENCE</scope>
</reference>
<dbReference type="PANTHER" id="PTHR22872">
    <property type="entry name" value="BTK-BINDING PROTEIN-RELATED"/>
    <property type="match status" value="1"/>
</dbReference>
<dbReference type="OMA" id="FNAYEFL"/>
<keyword evidence="5" id="KW-1185">Reference proteome</keyword>
<evidence type="ECO:0000256" key="1">
    <source>
        <dbReference type="ARBA" id="ARBA00022737"/>
    </source>
</evidence>
<feature type="region of interest" description="Disordered" evidence="3">
    <location>
        <begin position="750"/>
        <end position="795"/>
    </location>
</feature>
<dbReference type="PROSITE" id="PS50012">
    <property type="entry name" value="RCC1_3"/>
    <property type="match status" value="3"/>
</dbReference>
<dbReference type="Proteomes" id="UP000024404">
    <property type="component" value="Unassembled WGS sequence"/>
</dbReference>
<dbReference type="SUPFAM" id="SSF48403">
    <property type="entry name" value="Ankyrin repeat"/>
    <property type="match status" value="1"/>
</dbReference>
<dbReference type="SUPFAM" id="SSF50985">
    <property type="entry name" value="RCC1/BLIP-II"/>
    <property type="match status" value="1"/>
</dbReference>
<dbReference type="EMBL" id="CMVM020000146">
    <property type="status" value="NOT_ANNOTATED_CDS"/>
    <property type="molecule type" value="Genomic_DNA"/>
</dbReference>
<dbReference type="InterPro" id="IPR000408">
    <property type="entry name" value="Reg_chr_condens"/>
</dbReference>
<feature type="compositionally biased region" description="Basic and acidic residues" evidence="3">
    <location>
        <begin position="762"/>
        <end position="788"/>
    </location>
</feature>
<accession>A0A8R1TUX3</accession>
<organism evidence="4 5">
    <name type="scientific">Onchocerca volvulus</name>
    <dbReference type="NCBI Taxonomy" id="6282"/>
    <lineage>
        <taxon>Eukaryota</taxon>
        <taxon>Metazoa</taxon>
        <taxon>Ecdysozoa</taxon>
        <taxon>Nematoda</taxon>
        <taxon>Chromadorea</taxon>
        <taxon>Rhabditida</taxon>
        <taxon>Spirurina</taxon>
        <taxon>Spiruromorpha</taxon>
        <taxon>Filarioidea</taxon>
        <taxon>Onchocercidae</taxon>
        <taxon>Onchocerca</taxon>
    </lineage>
</organism>
<dbReference type="Gene3D" id="2.130.10.30">
    <property type="entry name" value="Regulator of chromosome condensation 1/beta-lactamase-inhibitor protein II"/>
    <property type="match status" value="1"/>
</dbReference>
<feature type="repeat" description="RCC1" evidence="2">
    <location>
        <begin position="261"/>
        <end position="314"/>
    </location>
</feature>
<dbReference type="InterPro" id="IPR009091">
    <property type="entry name" value="RCC1/BLIP-II"/>
</dbReference>
<proteinExistence type="predicted"/>